<feature type="compositionally biased region" description="Basic and acidic residues" evidence="1">
    <location>
        <begin position="144"/>
        <end position="156"/>
    </location>
</feature>
<evidence type="ECO:0000256" key="1">
    <source>
        <dbReference type="SAM" id="MobiDB-lite"/>
    </source>
</evidence>
<dbReference type="Proteomes" id="UP001359485">
    <property type="component" value="Unassembled WGS sequence"/>
</dbReference>
<sequence length="156" mass="17948">METKRPGKNVFSSSEWKATINKGWGPRVTIRDHPEPLENLVVDLNFSCRHASEQFILRSWDERGHREREKGPKKGRNPGWFWGFTEKVGEEPPHPLGGHLDSSDPSYASSYDGPRGKFRAQPPTADSIPDLPPRGSEYQFNSRKFQEQHKVTHRNE</sequence>
<evidence type="ECO:0000313" key="2">
    <source>
        <dbReference type="EMBL" id="KAK6638215.1"/>
    </source>
</evidence>
<feature type="compositionally biased region" description="Basic and acidic residues" evidence="1">
    <location>
        <begin position="59"/>
        <end position="72"/>
    </location>
</feature>
<accession>A0ABR1BD97</accession>
<reference evidence="2 3" key="1">
    <citation type="submission" date="2023-09" db="EMBL/GenBank/DDBJ databases">
        <title>Genomes of two closely related lineages of the louse Polyplax serrata with different host specificities.</title>
        <authorList>
            <person name="Martinu J."/>
            <person name="Tarabai H."/>
            <person name="Stefka J."/>
            <person name="Hypsa V."/>
        </authorList>
    </citation>
    <scope>NUCLEOTIDE SEQUENCE [LARGE SCALE GENOMIC DNA]</scope>
    <source>
        <strain evidence="2">98ZLc_SE</strain>
    </source>
</reference>
<protein>
    <submittedName>
        <fullName evidence="2">Uncharacterized protein</fullName>
    </submittedName>
</protein>
<evidence type="ECO:0000313" key="3">
    <source>
        <dbReference type="Proteomes" id="UP001359485"/>
    </source>
</evidence>
<dbReference type="EMBL" id="JAWJWF010000002">
    <property type="protein sequence ID" value="KAK6638215.1"/>
    <property type="molecule type" value="Genomic_DNA"/>
</dbReference>
<organism evidence="2 3">
    <name type="scientific">Polyplax serrata</name>
    <name type="common">Common mouse louse</name>
    <dbReference type="NCBI Taxonomy" id="468196"/>
    <lineage>
        <taxon>Eukaryota</taxon>
        <taxon>Metazoa</taxon>
        <taxon>Ecdysozoa</taxon>
        <taxon>Arthropoda</taxon>
        <taxon>Hexapoda</taxon>
        <taxon>Insecta</taxon>
        <taxon>Pterygota</taxon>
        <taxon>Neoptera</taxon>
        <taxon>Paraneoptera</taxon>
        <taxon>Psocodea</taxon>
        <taxon>Troctomorpha</taxon>
        <taxon>Phthiraptera</taxon>
        <taxon>Anoplura</taxon>
        <taxon>Polyplacidae</taxon>
        <taxon>Polyplax</taxon>
    </lineage>
</organism>
<feature type="compositionally biased region" description="Low complexity" evidence="1">
    <location>
        <begin position="103"/>
        <end position="112"/>
    </location>
</feature>
<feature type="region of interest" description="Disordered" evidence="1">
    <location>
        <begin position="59"/>
        <end position="156"/>
    </location>
</feature>
<keyword evidence="3" id="KW-1185">Reference proteome</keyword>
<proteinExistence type="predicted"/>
<gene>
    <name evidence="2" type="ORF">RUM44_008644</name>
</gene>
<name>A0ABR1BD97_POLSC</name>
<comment type="caution">
    <text evidence="2">The sequence shown here is derived from an EMBL/GenBank/DDBJ whole genome shotgun (WGS) entry which is preliminary data.</text>
</comment>